<gene>
    <name evidence="1" type="ORF">PDIGIT_LOCUS14634</name>
</gene>
<sequence>MLSRVISLPSHIHAHPHAPFCRLFSHAVISLVPATLHSLPPRIPTSHHHRRRCRFFGLAPARPFSPLDFVDSGLARLG</sequence>
<evidence type="ECO:0000313" key="1">
    <source>
        <dbReference type="EMBL" id="CAI6341437.1"/>
    </source>
</evidence>
<dbReference type="AlphaFoldDB" id="A0A9W4XZ60"/>
<evidence type="ECO:0000313" key="2">
    <source>
        <dbReference type="Proteomes" id="UP001152607"/>
    </source>
</evidence>
<dbReference type="EMBL" id="CAOQHR010000012">
    <property type="protein sequence ID" value="CAI6341437.1"/>
    <property type="molecule type" value="Genomic_DNA"/>
</dbReference>
<comment type="caution">
    <text evidence="1">The sequence shown here is derived from an EMBL/GenBank/DDBJ whole genome shotgun (WGS) entry which is preliminary data.</text>
</comment>
<proteinExistence type="predicted"/>
<reference evidence="1" key="1">
    <citation type="submission" date="2023-01" db="EMBL/GenBank/DDBJ databases">
        <authorList>
            <person name="Van Ghelder C."/>
            <person name="Rancurel C."/>
        </authorList>
    </citation>
    <scope>NUCLEOTIDE SEQUENCE</scope>
    <source>
        <strain evidence="1">CNCM I-4278</strain>
    </source>
</reference>
<name>A0A9W4XZ60_9PLEO</name>
<accession>A0A9W4XZ60</accession>
<protein>
    <submittedName>
        <fullName evidence="1">Uncharacterized protein</fullName>
    </submittedName>
</protein>
<keyword evidence="2" id="KW-1185">Reference proteome</keyword>
<organism evidence="1 2">
    <name type="scientific">Periconia digitata</name>
    <dbReference type="NCBI Taxonomy" id="1303443"/>
    <lineage>
        <taxon>Eukaryota</taxon>
        <taxon>Fungi</taxon>
        <taxon>Dikarya</taxon>
        <taxon>Ascomycota</taxon>
        <taxon>Pezizomycotina</taxon>
        <taxon>Dothideomycetes</taxon>
        <taxon>Pleosporomycetidae</taxon>
        <taxon>Pleosporales</taxon>
        <taxon>Massarineae</taxon>
        <taxon>Periconiaceae</taxon>
        <taxon>Periconia</taxon>
    </lineage>
</organism>
<dbReference type="Proteomes" id="UP001152607">
    <property type="component" value="Unassembled WGS sequence"/>
</dbReference>